<name>A0A1M7REP9_9BURK</name>
<organism evidence="3 4">
    <name type="scientific">Duganella sacchari</name>
    <dbReference type="NCBI Taxonomy" id="551987"/>
    <lineage>
        <taxon>Bacteria</taxon>
        <taxon>Pseudomonadati</taxon>
        <taxon>Pseudomonadota</taxon>
        <taxon>Betaproteobacteria</taxon>
        <taxon>Burkholderiales</taxon>
        <taxon>Oxalobacteraceae</taxon>
        <taxon>Telluria group</taxon>
        <taxon>Duganella</taxon>
    </lineage>
</organism>
<feature type="signal peptide" evidence="1">
    <location>
        <begin position="1"/>
        <end position="19"/>
    </location>
</feature>
<evidence type="ECO:0000313" key="4">
    <source>
        <dbReference type="Proteomes" id="UP000184339"/>
    </source>
</evidence>
<protein>
    <submittedName>
        <fullName evidence="3">Lysophospholipase L1</fullName>
    </submittedName>
</protein>
<dbReference type="InterPro" id="IPR013830">
    <property type="entry name" value="SGNH_hydro"/>
</dbReference>
<keyword evidence="4" id="KW-1185">Reference proteome</keyword>
<dbReference type="GO" id="GO:0016788">
    <property type="term" value="F:hydrolase activity, acting on ester bonds"/>
    <property type="evidence" value="ECO:0007669"/>
    <property type="project" value="UniProtKB-ARBA"/>
</dbReference>
<dbReference type="EMBL" id="FRCX01000022">
    <property type="protein sequence ID" value="SHN44498.1"/>
    <property type="molecule type" value="Genomic_DNA"/>
</dbReference>
<dbReference type="PANTHER" id="PTHR43784">
    <property type="entry name" value="GDSL-LIKE LIPASE/ACYLHYDROLASE, PUTATIVE (AFU_ORTHOLOGUE AFUA_2G00820)-RELATED"/>
    <property type="match status" value="1"/>
</dbReference>
<evidence type="ECO:0000256" key="1">
    <source>
        <dbReference type="SAM" id="SignalP"/>
    </source>
</evidence>
<feature type="domain" description="SGNH hydrolase-type esterase" evidence="2">
    <location>
        <begin position="189"/>
        <end position="384"/>
    </location>
</feature>
<accession>A0A1M7REP9</accession>
<feature type="chain" id="PRO_5012748797" evidence="1">
    <location>
        <begin position="20"/>
        <end position="396"/>
    </location>
</feature>
<dbReference type="Pfam" id="PF13472">
    <property type="entry name" value="Lipase_GDSL_2"/>
    <property type="match status" value="1"/>
</dbReference>
<dbReference type="Gene3D" id="3.40.50.1110">
    <property type="entry name" value="SGNH hydrolase"/>
    <property type="match status" value="1"/>
</dbReference>
<proteinExistence type="predicted"/>
<sequence length="396" mass="41308">MMRVVVALLCLLASAWSMAAPDWVSSWTAAPDSAGPAMQPQTIRQVVRTSAGGSQLRIRLSNAYGLTAVTIGPVRVARRVGDAAIDPASDRVVRFDGQPAVTIAPGQSVVSDAVALPVATLQELAISLYLPEGASRASIHGEGLQTVYLAPGADTTAAPVLLAAQTDDSRYFLAGVEVLSASDARAVVVLGDSIADGVGATANAYARWPDVLAARLAPASMAVVNAGIAGNRLIRDAVPPFVGSSMLGRLLRDALDQAGVRWIVLHAGSNDINAGDMLATPDQQASAQDIVDGMQTLIRRAHQRGVKVCGATLLPYGGVGAPFVYTAAGEAKRQAVNAWIRSTSLLDAMVDFDAQLRDPSQPERLLPSYGSGDHLHPNDRGYQVMAALMPALLLSH</sequence>
<dbReference type="SUPFAM" id="SSF52266">
    <property type="entry name" value="SGNH hydrolase"/>
    <property type="match status" value="1"/>
</dbReference>
<dbReference type="InterPro" id="IPR053140">
    <property type="entry name" value="GDSL_Rv0518-like"/>
</dbReference>
<dbReference type="CDD" id="cd01830">
    <property type="entry name" value="XynE_like"/>
    <property type="match status" value="1"/>
</dbReference>
<dbReference type="STRING" id="551987.SAMN05192549_12238"/>
<dbReference type="AlphaFoldDB" id="A0A1M7REP9"/>
<keyword evidence="1" id="KW-0732">Signal</keyword>
<evidence type="ECO:0000259" key="2">
    <source>
        <dbReference type="Pfam" id="PF13472"/>
    </source>
</evidence>
<reference evidence="4" key="1">
    <citation type="submission" date="2016-11" db="EMBL/GenBank/DDBJ databases">
        <authorList>
            <person name="Varghese N."/>
            <person name="Submissions S."/>
        </authorList>
    </citation>
    <scope>NUCLEOTIDE SEQUENCE [LARGE SCALE GENOMIC DNA]</scope>
    <source>
        <strain evidence="4">Sac-22</strain>
    </source>
</reference>
<dbReference type="InterPro" id="IPR036514">
    <property type="entry name" value="SGNH_hydro_sf"/>
</dbReference>
<dbReference type="Proteomes" id="UP000184339">
    <property type="component" value="Unassembled WGS sequence"/>
</dbReference>
<dbReference type="PANTHER" id="PTHR43784:SF2">
    <property type="entry name" value="GDSL-LIKE LIPASE_ACYLHYDROLASE, PUTATIVE (AFU_ORTHOLOGUE AFUA_2G00820)-RELATED"/>
    <property type="match status" value="1"/>
</dbReference>
<evidence type="ECO:0000313" key="3">
    <source>
        <dbReference type="EMBL" id="SHN44498.1"/>
    </source>
</evidence>
<gene>
    <name evidence="3" type="ORF">SAMN05192549_12238</name>
</gene>